<protein>
    <submittedName>
        <fullName evidence="4">Winged helix-turn-helix domain-containing protein</fullName>
    </submittedName>
</protein>
<dbReference type="InterPro" id="IPR036388">
    <property type="entry name" value="WH-like_DNA-bd_sf"/>
</dbReference>
<comment type="caution">
    <text evidence="4">The sequence shown here is derived from an EMBL/GenBank/DDBJ whole genome shotgun (WGS) entry which is preliminary data.</text>
</comment>
<feature type="non-terminal residue" evidence="4">
    <location>
        <position position="70"/>
    </location>
</feature>
<keyword evidence="1 2" id="KW-0238">DNA-binding</keyword>
<dbReference type="PANTHER" id="PTHR35807:SF1">
    <property type="entry name" value="TRANSCRIPTIONAL REGULATOR REDD"/>
    <property type="match status" value="1"/>
</dbReference>
<dbReference type="InterPro" id="IPR016032">
    <property type="entry name" value="Sig_transdc_resp-reg_C-effctor"/>
</dbReference>
<dbReference type="SUPFAM" id="SSF46894">
    <property type="entry name" value="C-terminal effector domain of the bipartite response regulators"/>
    <property type="match status" value="1"/>
</dbReference>
<dbReference type="Gene3D" id="1.10.10.10">
    <property type="entry name" value="Winged helix-like DNA-binding domain superfamily/Winged helix DNA-binding domain"/>
    <property type="match status" value="1"/>
</dbReference>
<dbReference type="PANTHER" id="PTHR35807">
    <property type="entry name" value="TRANSCRIPTIONAL REGULATOR REDD-RELATED"/>
    <property type="match status" value="1"/>
</dbReference>
<accession>A0ABW3A1P3</accession>
<feature type="DNA-binding region" description="OmpR/PhoB-type" evidence="2">
    <location>
        <begin position="1"/>
        <end position="70"/>
    </location>
</feature>
<feature type="domain" description="OmpR/PhoB-type" evidence="3">
    <location>
        <begin position="1"/>
        <end position="70"/>
    </location>
</feature>
<evidence type="ECO:0000313" key="5">
    <source>
        <dbReference type="Proteomes" id="UP001597053"/>
    </source>
</evidence>
<dbReference type="InterPro" id="IPR001867">
    <property type="entry name" value="OmpR/PhoB-type_DNA-bd"/>
</dbReference>
<gene>
    <name evidence="4" type="ORF">ACFQZ8_13010</name>
</gene>
<dbReference type="Proteomes" id="UP001597053">
    <property type="component" value="Unassembled WGS sequence"/>
</dbReference>
<sequence>MRFGILGPLQVGAGEATVTAGRDRTVLAMLLLRANRIVPVEELVDAIWEERPPATARAQVQTCVSRLRRR</sequence>
<organism evidence="4 5">
    <name type="scientific">Micromonospora azadirachtae</name>
    <dbReference type="NCBI Taxonomy" id="1970735"/>
    <lineage>
        <taxon>Bacteria</taxon>
        <taxon>Bacillati</taxon>
        <taxon>Actinomycetota</taxon>
        <taxon>Actinomycetes</taxon>
        <taxon>Micromonosporales</taxon>
        <taxon>Micromonosporaceae</taxon>
        <taxon>Micromonospora</taxon>
    </lineage>
</organism>
<proteinExistence type="predicted"/>
<dbReference type="PROSITE" id="PS51755">
    <property type="entry name" value="OMPR_PHOB"/>
    <property type="match status" value="1"/>
</dbReference>
<name>A0ABW3A1P3_9ACTN</name>
<evidence type="ECO:0000256" key="1">
    <source>
        <dbReference type="ARBA" id="ARBA00023125"/>
    </source>
</evidence>
<evidence type="ECO:0000256" key="2">
    <source>
        <dbReference type="PROSITE-ProRule" id="PRU01091"/>
    </source>
</evidence>
<dbReference type="InterPro" id="IPR051677">
    <property type="entry name" value="AfsR-DnrI-RedD_regulator"/>
</dbReference>
<reference evidence="5" key="1">
    <citation type="journal article" date="2019" name="Int. J. Syst. Evol. Microbiol.">
        <title>The Global Catalogue of Microorganisms (GCM) 10K type strain sequencing project: providing services to taxonomists for standard genome sequencing and annotation.</title>
        <authorList>
            <consortium name="The Broad Institute Genomics Platform"/>
            <consortium name="The Broad Institute Genome Sequencing Center for Infectious Disease"/>
            <person name="Wu L."/>
            <person name="Ma J."/>
        </authorList>
    </citation>
    <scope>NUCLEOTIDE SEQUENCE [LARGE SCALE GENOMIC DNA]</scope>
    <source>
        <strain evidence="5">JCM 32148</strain>
    </source>
</reference>
<keyword evidence="5" id="KW-1185">Reference proteome</keyword>
<evidence type="ECO:0000259" key="3">
    <source>
        <dbReference type="PROSITE" id="PS51755"/>
    </source>
</evidence>
<dbReference type="EMBL" id="JBHTHM010000560">
    <property type="protein sequence ID" value="MFD0784822.1"/>
    <property type="molecule type" value="Genomic_DNA"/>
</dbReference>
<dbReference type="Pfam" id="PF00486">
    <property type="entry name" value="Trans_reg_C"/>
    <property type="match status" value="1"/>
</dbReference>
<evidence type="ECO:0000313" key="4">
    <source>
        <dbReference type="EMBL" id="MFD0784822.1"/>
    </source>
</evidence>